<feature type="domain" description="Histidine kinase" evidence="8">
    <location>
        <begin position="252"/>
        <end position="477"/>
    </location>
</feature>
<evidence type="ECO:0000313" key="10">
    <source>
        <dbReference type="Proteomes" id="UP000248790"/>
    </source>
</evidence>
<keyword evidence="7" id="KW-1133">Transmembrane helix</keyword>
<feature type="coiled-coil region" evidence="6">
    <location>
        <begin position="211"/>
        <end position="249"/>
    </location>
</feature>
<accession>A0A327X0F3</accession>
<dbReference type="InterPro" id="IPR005467">
    <property type="entry name" value="His_kinase_dom"/>
</dbReference>
<evidence type="ECO:0000313" key="9">
    <source>
        <dbReference type="EMBL" id="RAJ99835.1"/>
    </source>
</evidence>
<evidence type="ECO:0000256" key="4">
    <source>
        <dbReference type="ARBA" id="ARBA00022679"/>
    </source>
</evidence>
<proteinExistence type="predicted"/>
<protein>
    <recommendedName>
        <fullName evidence="2">histidine kinase</fullName>
        <ecNumber evidence="2">2.7.13.3</ecNumber>
    </recommendedName>
</protein>
<keyword evidence="7" id="KW-0472">Membrane</keyword>
<evidence type="ECO:0000256" key="6">
    <source>
        <dbReference type="SAM" id="Coils"/>
    </source>
</evidence>
<keyword evidence="5" id="KW-0418">Kinase</keyword>
<dbReference type="SMART" id="SM00387">
    <property type="entry name" value="HATPase_c"/>
    <property type="match status" value="1"/>
</dbReference>
<reference evidence="9 10" key="1">
    <citation type="submission" date="2018-06" db="EMBL/GenBank/DDBJ databases">
        <title>Genomic Encyclopedia of Archaeal and Bacterial Type Strains, Phase II (KMG-II): from individual species to whole genera.</title>
        <authorList>
            <person name="Goeker M."/>
        </authorList>
    </citation>
    <scope>NUCLEOTIDE SEQUENCE [LARGE SCALE GENOMIC DNA]</scope>
    <source>
        <strain evidence="9 10">DSM 21851</strain>
    </source>
</reference>
<keyword evidence="4" id="KW-0808">Transferase</keyword>
<dbReference type="SUPFAM" id="SSF47384">
    <property type="entry name" value="Homodimeric domain of signal transducing histidine kinase"/>
    <property type="match status" value="1"/>
</dbReference>
<dbReference type="SMART" id="SM00388">
    <property type="entry name" value="HisKA"/>
    <property type="match status" value="1"/>
</dbReference>
<dbReference type="InterPro" id="IPR003594">
    <property type="entry name" value="HATPase_dom"/>
</dbReference>
<dbReference type="OrthoDB" id="9124519at2"/>
<dbReference type="PROSITE" id="PS50109">
    <property type="entry name" value="HIS_KIN"/>
    <property type="match status" value="1"/>
</dbReference>
<dbReference type="GO" id="GO:0000155">
    <property type="term" value="F:phosphorelay sensor kinase activity"/>
    <property type="evidence" value="ECO:0007669"/>
    <property type="project" value="InterPro"/>
</dbReference>
<dbReference type="InterPro" id="IPR003661">
    <property type="entry name" value="HisK_dim/P_dom"/>
</dbReference>
<evidence type="ECO:0000256" key="5">
    <source>
        <dbReference type="ARBA" id="ARBA00022777"/>
    </source>
</evidence>
<dbReference type="GO" id="GO:0007234">
    <property type="term" value="P:osmosensory signaling via phosphorelay pathway"/>
    <property type="evidence" value="ECO:0007669"/>
    <property type="project" value="TreeGrafter"/>
</dbReference>
<feature type="transmembrane region" description="Helical" evidence="7">
    <location>
        <begin position="184"/>
        <end position="208"/>
    </location>
</feature>
<dbReference type="GO" id="GO:0030295">
    <property type="term" value="F:protein kinase activator activity"/>
    <property type="evidence" value="ECO:0007669"/>
    <property type="project" value="TreeGrafter"/>
</dbReference>
<dbReference type="InterPro" id="IPR007891">
    <property type="entry name" value="CHASE3"/>
</dbReference>
<dbReference type="InterPro" id="IPR004358">
    <property type="entry name" value="Sig_transdc_His_kin-like_C"/>
</dbReference>
<dbReference type="Proteomes" id="UP000248790">
    <property type="component" value="Unassembled WGS sequence"/>
</dbReference>
<dbReference type="FunFam" id="3.30.565.10:FF:000006">
    <property type="entry name" value="Sensor histidine kinase WalK"/>
    <property type="match status" value="1"/>
</dbReference>
<evidence type="ECO:0000259" key="8">
    <source>
        <dbReference type="PROSITE" id="PS50109"/>
    </source>
</evidence>
<dbReference type="EC" id="2.7.13.3" evidence="2"/>
<dbReference type="InterPro" id="IPR036097">
    <property type="entry name" value="HisK_dim/P_sf"/>
</dbReference>
<sequence length="496" mass="56383">MKGLRSVLPKTVKKRIIIGFGVALALIVVALGLTLYTYNQYRKASDQIKHSQEVINRLGRILSLITEVETGERGFLASSGDPIYLKAYENALPQFPTELDSLNKLLADRPDQLRNLDSLSKRIDMKIEMASQQVDAVKKKLPLSIARTYMMLGISRMDRVRDQLRAMNKLEQNRFNIYSKSATAYFWNTLVGIFTVTLLMAVTLILSYNVLENELNTRQSTEDQLRAYEDELREKIQLLEISNEELERFAFVASHDMQEPLRKIQSFGYLLRDRYGSDLRPEATVYLSKILQSAERMSKMIKDLLNFSRISSKKEPFQRVRLSEVLEGVLSDQEITIKAVGAAFEMDTLAEIEAVQSQMDHLFSNLISNALKFTKPDQVPLIKITGETMEGEGYEELIPGKKYYKITVRDNGIGFNEKYIDHIFKIFQRLHGKNTYEGTGIGLAICKRIVSYHKGLITAQSQPGVGTTFIIILPEKQTLSVHDNAAIHETSTYSLG</sequence>
<dbReference type="CDD" id="cd19410">
    <property type="entry name" value="HK9-like_sensor"/>
    <property type="match status" value="1"/>
</dbReference>
<dbReference type="Pfam" id="PF02518">
    <property type="entry name" value="HATPase_c"/>
    <property type="match status" value="1"/>
</dbReference>
<dbReference type="Gene3D" id="3.30.565.10">
    <property type="entry name" value="Histidine kinase-like ATPase, C-terminal domain"/>
    <property type="match status" value="1"/>
</dbReference>
<comment type="caution">
    <text evidence="9">The sequence shown here is derived from an EMBL/GenBank/DDBJ whole genome shotgun (WGS) entry which is preliminary data.</text>
</comment>
<keyword evidence="3" id="KW-0597">Phosphoprotein</keyword>
<organism evidence="9 10">
    <name type="scientific">Larkinella arboricola</name>
    <dbReference type="NCBI Taxonomy" id="643671"/>
    <lineage>
        <taxon>Bacteria</taxon>
        <taxon>Pseudomonadati</taxon>
        <taxon>Bacteroidota</taxon>
        <taxon>Cytophagia</taxon>
        <taxon>Cytophagales</taxon>
        <taxon>Spirosomataceae</taxon>
        <taxon>Larkinella</taxon>
    </lineage>
</organism>
<comment type="catalytic activity">
    <reaction evidence="1">
        <text>ATP + protein L-histidine = ADP + protein N-phospho-L-histidine.</text>
        <dbReference type="EC" id="2.7.13.3"/>
    </reaction>
</comment>
<dbReference type="AlphaFoldDB" id="A0A327X0F3"/>
<dbReference type="SUPFAM" id="SSF55874">
    <property type="entry name" value="ATPase domain of HSP90 chaperone/DNA topoisomerase II/histidine kinase"/>
    <property type="match status" value="1"/>
</dbReference>
<dbReference type="Pfam" id="PF00512">
    <property type="entry name" value="HisKA"/>
    <property type="match status" value="1"/>
</dbReference>
<keyword evidence="10" id="KW-1185">Reference proteome</keyword>
<feature type="transmembrane region" description="Helical" evidence="7">
    <location>
        <begin position="16"/>
        <end position="38"/>
    </location>
</feature>
<keyword evidence="7" id="KW-0812">Transmembrane</keyword>
<dbReference type="EMBL" id="QLMC01000002">
    <property type="protein sequence ID" value="RAJ99835.1"/>
    <property type="molecule type" value="Genomic_DNA"/>
</dbReference>
<dbReference type="Gene3D" id="1.10.287.130">
    <property type="match status" value="1"/>
</dbReference>
<keyword evidence="6" id="KW-0175">Coiled coil</keyword>
<dbReference type="PANTHER" id="PTHR42878">
    <property type="entry name" value="TWO-COMPONENT HISTIDINE KINASE"/>
    <property type="match status" value="1"/>
</dbReference>
<evidence type="ECO:0000256" key="3">
    <source>
        <dbReference type="ARBA" id="ARBA00022553"/>
    </source>
</evidence>
<evidence type="ECO:0000256" key="1">
    <source>
        <dbReference type="ARBA" id="ARBA00000085"/>
    </source>
</evidence>
<dbReference type="InterPro" id="IPR050351">
    <property type="entry name" value="BphY/WalK/GraS-like"/>
</dbReference>
<dbReference type="Pfam" id="PF05227">
    <property type="entry name" value="CHASE3"/>
    <property type="match status" value="1"/>
</dbReference>
<gene>
    <name evidence="9" type="ORF">LX87_01531</name>
</gene>
<dbReference type="GO" id="GO:0000156">
    <property type="term" value="F:phosphorelay response regulator activity"/>
    <property type="evidence" value="ECO:0007669"/>
    <property type="project" value="TreeGrafter"/>
</dbReference>
<dbReference type="RefSeq" id="WP_111627630.1">
    <property type="nucleotide sequence ID" value="NZ_QLMC01000002.1"/>
</dbReference>
<dbReference type="PANTHER" id="PTHR42878:SF15">
    <property type="entry name" value="BACTERIOPHYTOCHROME"/>
    <property type="match status" value="1"/>
</dbReference>
<name>A0A327X0F3_LARAB</name>
<evidence type="ECO:0000256" key="2">
    <source>
        <dbReference type="ARBA" id="ARBA00012438"/>
    </source>
</evidence>
<dbReference type="CDD" id="cd00082">
    <property type="entry name" value="HisKA"/>
    <property type="match status" value="1"/>
</dbReference>
<dbReference type="InterPro" id="IPR036890">
    <property type="entry name" value="HATPase_C_sf"/>
</dbReference>
<dbReference type="PRINTS" id="PR00344">
    <property type="entry name" value="BCTRLSENSOR"/>
</dbReference>
<evidence type="ECO:0000256" key="7">
    <source>
        <dbReference type="SAM" id="Phobius"/>
    </source>
</evidence>